<reference evidence="3" key="2">
    <citation type="submission" date="2020-08" db="EMBL/GenBank/DDBJ databases">
        <title>Draft Genome Sequence of Cumin Blight Pathogen Alternaria burnsii.</title>
        <authorList>
            <person name="Feng Z."/>
        </authorList>
    </citation>
    <scope>NUCLEOTIDE SEQUENCE</scope>
    <source>
        <strain evidence="3">CBS107.38</strain>
    </source>
</reference>
<reference evidence="3" key="1">
    <citation type="submission" date="2020-01" db="EMBL/GenBank/DDBJ databases">
        <authorList>
            <person name="Feng Z.H.Z."/>
        </authorList>
    </citation>
    <scope>NUCLEOTIDE SEQUENCE</scope>
    <source>
        <strain evidence="3">CBS107.38</strain>
    </source>
</reference>
<accession>A0A8H7B6M6</accession>
<dbReference type="InterPro" id="IPR006575">
    <property type="entry name" value="RWD_dom"/>
</dbReference>
<protein>
    <recommendedName>
        <fullName evidence="2">RWD domain-containing protein</fullName>
    </recommendedName>
</protein>
<dbReference type="AlphaFoldDB" id="A0A8H7B6M6"/>
<evidence type="ECO:0000259" key="2">
    <source>
        <dbReference type="PROSITE" id="PS50908"/>
    </source>
</evidence>
<evidence type="ECO:0000313" key="4">
    <source>
        <dbReference type="Proteomes" id="UP000596902"/>
    </source>
</evidence>
<name>A0A8H7B6M6_9PLEO</name>
<dbReference type="EMBL" id="JAAABM010000005">
    <property type="protein sequence ID" value="KAF7677352.1"/>
    <property type="molecule type" value="Genomic_DNA"/>
</dbReference>
<gene>
    <name evidence="3" type="ORF">GT037_004211</name>
</gene>
<organism evidence="3 4">
    <name type="scientific">Alternaria burnsii</name>
    <dbReference type="NCBI Taxonomy" id="1187904"/>
    <lineage>
        <taxon>Eukaryota</taxon>
        <taxon>Fungi</taxon>
        <taxon>Dikarya</taxon>
        <taxon>Ascomycota</taxon>
        <taxon>Pezizomycotina</taxon>
        <taxon>Dothideomycetes</taxon>
        <taxon>Pleosporomycetidae</taxon>
        <taxon>Pleosporales</taxon>
        <taxon>Pleosporineae</taxon>
        <taxon>Pleosporaceae</taxon>
        <taxon>Alternaria</taxon>
        <taxon>Alternaria sect. Alternaria</taxon>
    </lineage>
</organism>
<evidence type="ECO:0000313" key="3">
    <source>
        <dbReference type="EMBL" id="KAF7677352.1"/>
    </source>
</evidence>
<keyword evidence="4" id="KW-1185">Reference proteome</keyword>
<dbReference type="InterPro" id="IPR010730">
    <property type="entry name" value="HET"/>
</dbReference>
<sequence>MSDHGPTRLETELELLEAMYPEQTHYDPKSRELKFSHDNHASLLLRLPESYPELGLPDIISATDAAKNDLRTRVKVAVKDVGLAEGEEALDAIVAAFQQIIESVPAISNAVSVNSDATAGAHGSTSKTVIVWLHHLLNTNKRKIALLPPAATPPVCGITKPGYPGVLVYSGPSIAVTEHVNDLKAKNWQAFQVRYEDEELWHFAHGMDVIEVESMSEVVKDVETEGAIGKTQKEKLLKAIGISDLSADDLDLKSVAEYFNQQEAQRYWEEGAANGCLFCRLIAAVWADAGQQYGCYRSGYVKIGQTTNGQYSLRLANILSKLPHTVDRGVYATIAIYLEDSGLHIRLERYKPIPRQAIDSACLNLAKQWLSTCQNGHRRCDEKFDTAGPSRLVELRGDAIKLVVNPEESTRGSYVALSHCWGGSQPLKTTLKSLAGFQEQIPANDLPRTFSDAIYITRALGFSHIWIDSLCIVQDDDLDWEQQSSKMASIYSNAELVLAGVAAGSANEGFLRKPRQSCERTISLDVKGSETTFTYRIVPDSHDFIEEPLHKRGWTLQERLCARRFLAYGNWEMSWECKESSCCEHHGNNLDSDLNSQLEGSFGARMDTTNPQAFAQLWSTRVVYPYCRRLLTRMTDTPVAISALAARFHSRYQGTYLAGLWKEDLCKMLLWFSKPPGCPSSSFAPTWSWMSLELPHAIDFDPTVISNHAAEEILVYNVQTEVTPSTTNPYGPVSSGTIHLAGILISASLEAGPSPEGLWESTKLSTLRHNVSGTISYIDTPIVRTDVRLMDGTEESTTKRKGKQEDSSGGPYPVMLLPIFRYGWGVTGLLLGRSATCVGAYERIGMFDYLAEVKFESMRKDYGVCDVMLV</sequence>
<dbReference type="RefSeq" id="XP_038787530.1">
    <property type="nucleotide sequence ID" value="XM_038929258.1"/>
</dbReference>
<dbReference type="Proteomes" id="UP000596902">
    <property type="component" value="Unassembled WGS sequence"/>
</dbReference>
<dbReference type="PANTHER" id="PTHR33112:SF16">
    <property type="entry name" value="HETEROKARYON INCOMPATIBILITY DOMAIN-CONTAINING PROTEIN"/>
    <property type="match status" value="1"/>
</dbReference>
<dbReference type="GeneID" id="62202436"/>
<feature type="domain" description="RWD" evidence="2">
    <location>
        <begin position="11"/>
        <end position="104"/>
    </location>
</feature>
<feature type="region of interest" description="Disordered" evidence="1">
    <location>
        <begin position="790"/>
        <end position="809"/>
    </location>
</feature>
<dbReference type="PANTHER" id="PTHR33112">
    <property type="entry name" value="DOMAIN PROTEIN, PUTATIVE-RELATED"/>
    <property type="match status" value="1"/>
</dbReference>
<proteinExistence type="predicted"/>
<comment type="caution">
    <text evidence="3">The sequence shown here is derived from an EMBL/GenBank/DDBJ whole genome shotgun (WGS) entry which is preliminary data.</text>
</comment>
<dbReference type="PROSITE" id="PS50908">
    <property type="entry name" value="RWD"/>
    <property type="match status" value="1"/>
</dbReference>
<evidence type="ECO:0000256" key="1">
    <source>
        <dbReference type="SAM" id="MobiDB-lite"/>
    </source>
</evidence>
<dbReference type="Pfam" id="PF06985">
    <property type="entry name" value="HET"/>
    <property type="match status" value="1"/>
</dbReference>